<dbReference type="GO" id="GO:0005615">
    <property type="term" value="C:extracellular space"/>
    <property type="evidence" value="ECO:0007669"/>
    <property type="project" value="TreeGrafter"/>
</dbReference>
<dbReference type="PANTHER" id="PTHR10340">
    <property type="entry name" value="SPHINGOMYELIN PHOSPHODIESTERASE"/>
    <property type="match status" value="1"/>
</dbReference>
<gene>
    <name evidence="4" type="primary">PPN1_3</name>
    <name evidence="4" type="ORF">CU098_008340</name>
</gene>
<dbReference type="Gene3D" id="3.60.21.10">
    <property type="match status" value="1"/>
</dbReference>
<proteinExistence type="predicted"/>
<evidence type="ECO:0000259" key="3">
    <source>
        <dbReference type="Pfam" id="PF19272"/>
    </source>
</evidence>
<dbReference type="Proteomes" id="UP000253551">
    <property type="component" value="Unassembled WGS sequence"/>
</dbReference>
<dbReference type="GO" id="GO:0000324">
    <property type="term" value="C:fungal-type vacuole"/>
    <property type="evidence" value="ECO:0007669"/>
    <property type="project" value="TreeGrafter"/>
</dbReference>
<dbReference type="GO" id="GO:0006798">
    <property type="term" value="P:polyphosphate catabolic process"/>
    <property type="evidence" value="ECO:0007669"/>
    <property type="project" value="TreeGrafter"/>
</dbReference>
<sequence>MTDLMLDTFRNIPVIPSFGNNDVFPHNQMSDKDTDLLDFYTTLWNHWIPADQRATFNQGGYFTLRLPQLYIISLNTMFFYNKNKAIHNCEHLNSPAFGQLIWFENQLKMAQSDNSKVYVIGHIPPSPRDYKGTCLSQYMQVVARYTDVIQGHFFAHLNMDHFLIYDAKRQEDLTINRDIEAYTDWLYGMYQSLAHTQAEPSWVVIQVSPSVLPVYYPTFRIYRYQINDTENDNQLLGYSQYYSNLTYWNDHDHLEYELEYTTEDQYQMQDLTADSYFKLAKSMVTQNDLWSLYREHMVIKTKNFTDYDE</sequence>
<dbReference type="GO" id="GO:0004309">
    <property type="term" value="F:exopolyphosphatase activity"/>
    <property type="evidence" value="ECO:0007669"/>
    <property type="project" value="TreeGrafter"/>
</dbReference>
<evidence type="ECO:0000256" key="2">
    <source>
        <dbReference type="ARBA" id="ARBA00023180"/>
    </source>
</evidence>
<dbReference type="GO" id="GO:0008081">
    <property type="term" value="F:phosphoric diester hydrolase activity"/>
    <property type="evidence" value="ECO:0007669"/>
    <property type="project" value="TreeGrafter"/>
</dbReference>
<keyword evidence="1" id="KW-0378">Hydrolase</keyword>
<dbReference type="STRING" id="4846.A0A367JE55"/>
<evidence type="ECO:0000313" key="4">
    <source>
        <dbReference type="EMBL" id="RCH88206.1"/>
    </source>
</evidence>
<protein>
    <submittedName>
        <fullName evidence="4">Endopolyphosphatase</fullName>
    </submittedName>
</protein>
<accession>A0A367JE55</accession>
<keyword evidence="2" id="KW-0325">Glycoprotein</keyword>
<organism evidence="4 5">
    <name type="scientific">Rhizopus stolonifer</name>
    <name type="common">Rhizopus nigricans</name>
    <dbReference type="NCBI Taxonomy" id="4846"/>
    <lineage>
        <taxon>Eukaryota</taxon>
        <taxon>Fungi</taxon>
        <taxon>Fungi incertae sedis</taxon>
        <taxon>Mucoromycota</taxon>
        <taxon>Mucoromycotina</taxon>
        <taxon>Mucoromycetes</taxon>
        <taxon>Mucorales</taxon>
        <taxon>Mucorineae</taxon>
        <taxon>Rhizopodaceae</taxon>
        <taxon>Rhizopus</taxon>
    </lineage>
</organism>
<dbReference type="PANTHER" id="PTHR10340:SF55">
    <property type="entry name" value="ENDOPOLYPHOSPHATASE"/>
    <property type="match status" value="1"/>
</dbReference>
<dbReference type="InterPro" id="IPR045473">
    <property type="entry name" value="ASM_C"/>
</dbReference>
<comment type="caution">
    <text evidence="4">The sequence shown here is derived from an EMBL/GenBank/DDBJ whole genome shotgun (WGS) entry which is preliminary data.</text>
</comment>
<name>A0A367JE55_RHIST</name>
<keyword evidence="5" id="KW-1185">Reference proteome</keyword>
<dbReference type="AlphaFoldDB" id="A0A367JE55"/>
<evidence type="ECO:0000256" key="1">
    <source>
        <dbReference type="ARBA" id="ARBA00022801"/>
    </source>
</evidence>
<dbReference type="EMBL" id="PJQM01003567">
    <property type="protein sequence ID" value="RCH88206.1"/>
    <property type="molecule type" value="Genomic_DNA"/>
</dbReference>
<dbReference type="SUPFAM" id="SSF56300">
    <property type="entry name" value="Metallo-dependent phosphatases"/>
    <property type="match status" value="1"/>
</dbReference>
<dbReference type="Pfam" id="PF19272">
    <property type="entry name" value="ASMase_C"/>
    <property type="match status" value="1"/>
</dbReference>
<evidence type="ECO:0000313" key="5">
    <source>
        <dbReference type="Proteomes" id="UP000253551"/>
    </source>
</evidence>
<dbReference type="GO" id="GO:0000298">
    <property type="term" value="F:endopolyphosphatase activity"/>
    <property type="evidence" value="ECO:0007669"/>
    <property type="project" value="TreeGrafter"/>
</dbReference>
<dbReference type="InterPro" id="IPR029052">
    <property type="entry name" value="Metallo-depent_PP-like"/>
</dbReference>
<feature type="domain" description="Sphingomyelin phosphodiesterase C-terminal" evidence="3">
    <location>
        <begin position="215"/>
        <end position="297"/>
    </location>
</feature>
<reference evidence="4 5" key="1">
    <citation type="journal article" date="2018" name="G3 (Bethesda)">
        <title>Phylogenetic and Phylogenomic Definition of Rhizopus Species.</title>
        <authorList>
            <person name="Gryganskyi A.P."/>
            <person name="Golan J."/>
            <person name="Dolatabadi S."/>
            <person name="Mondo S."/>
            <person name="Robb S."/>
            <person name="Idnurm A."/>
            <person name="Muszewska A."/>
            <person name="Steczkiewicz K."/>
            <person name="Masonjones S."/>
            <person name="Liao H.L."/>
            <person name="Gajdeczka M.T."/>
            <person name="Anike F."/>
            <person name="Vuek A."/>
            <person name="Anishchenko I.M."/>
            <person name="Voigt K."/>
            <person name="de Hoog G.S."/>
            <person name="Smith M.E."/>
            <person name="Heitman J."/>
            <person name="Vilgalys R."/>
            <person name="Stajich J.E."/>
        </authorList>
    </citation>
    <scope>NUCLEOTIDE SEQUENCE [LARGE SCALE GENOMIC DNA]</scope>
    <source>
        <strain evidence="4 5">LSU 92-RS-03</strain>
    </source>
</reference>
<dbReference type="OrthoDB" id="348678at2759"/>